<organism evidence="1 2">
    <name type="scientific">Juglans regia</name>
    <name type="common">English walnut</name>
    <dbReference type="NCBI Taxonomy" id="51240"/>
    <lineage>
        <taxon>Eukaryota</taxon>
        <taxon>Viridiplantae</taxon>
        <taxon>Streptophyta</taxon>
        <taxon>Embryophyta</taxon>
        <taxon>Tracheophyta</taxon>
        <taxon>Spermatophyta</taxon>
        <taxon>Magnoliopsida</taxon>
        <taxon>eudicotyledons</taxon>
        <taxon>Gunneridae</taxon>
        <taxon>Pentapetalae</taxon>
        <taxon>rosids</taxon>
        <taxon>fabids</taxon>
        <taxon>Fagales</taxon>
        <taxon>Juglandaceae</taxon>
        <taxon>Juglans</taxon>
    </lineage>
</organism>
<dbReference type="AlphaFoldDB" id="A0A6P9E610"/>
<dbReference type="RefSeq" id="XP_035543535.1">
    <property type="nucleotide sequence ID" value="XM_035687642.1"/>
</dbReference>
<dbReference type="KEGG" id="jre:118347644"/>
<dbReference type="GeneID" id="118347644"/>
<evidence type="ECO:0000313" key="1">
    <source>
        <dbReference type="Proteomes" id="UP000235220"/>
    </source>
</evidence>
<dbReference type="InParanoid" id="A0A6P9E610"/>
<keyword evidence="1" id="KW-1185">Reference proteome</keyword>
<sequence>MSRIEKFDSTNFGYWMMQIDYDLYGKDFIFLWFSFEGTNNLKKQLSKLFRMYDFGVAKQVIGKRIIGERIKATMRISQGEDVNRLLKKFNMDKVKLVGTPKIDVAHAVGVVRLQSTASFVYAMGGAVVSWGSNLQKIVDLSTIEAEYIVVSEVSKDMIWF</sequence>
<dbReference type="Proteomes" id="UP000235220">
    <property type="component" value="Chromosome 2"/>
</dbReference>
<name>A0A6P9E610_JUGRE</name>
<protein>
    <submittedName>
        <fullName evidence="2">Uncharacterized protein LOC118347644</fullName>
    </submittedName>
</protein>
<evidence type="ECO:0000313" key="2">
    <source>
        <dbReference type="RefSeq" id="XP_035543535.1"/>
    </source>
</evidence>
<dbReference type="OrthoDB" id="1915846at2759"/>
<reference evidence="2" key="1">
    <citation type="submission" date="2025-08" db="UniProtKB">
        <authorList>
            <consortium name="RefSeq"/>
        </authorList>
    </citation>
    <scope>IDENTIFICATION</scope>
    <source>
        <tissue evidence="2">Leaves</tissue>
    </source>
</reference>
<accession>A0A6P9E610</accession>
<proteinExistence type="predicted"/>
<gene>
    <name evidence="2" type="primary">LOC118347644</name>
</gene>